<dbReference type="InterPro" id="IPR009057">
    <property type="entry name" value="Homeodomain-like_sf"/>
</dbReference>
<feature type="region of interest" description="Disordered" evidence="7">
    <location>
        <begin position="866"/>
        <end position="932"/>
    </location>
</feature>
<dbReference type="InterPro" id="IPR007526">
    <property type="entry name" value="SWIRM"/>
</dbReference>
<comment type="similarity">
    <text evidence="6">Belongs to the SMARCC family.</text>
</comment>
<dbReference type="SMART" id="SM00298">
    <property type="entry name" value="CHROMO"/>
    <property type="match status" value="1"/>
</dbReference>
<feature type="compositionally biased region" description="Low complexity" evidence="7">
    <location>
        <begin position="890"/>
        <end position="921"/>
    </location>
</feature>
<keyword evidence="13" id="KW-1185">Reference proteome</keyword>
<evidence type="ECO:0000256" key="5">
    <source>
        <dbReference type="ARBA" id="ARBA00023242"/>
    </source>
</evidence>
<dbReference type="Proteomes" id="UP000546235">
    <property type="component" value="Unassembled WGS sequence"/>
</dbReference>
<dbReference type="GO" id="GO:0016514">
    <property type="term" value="C:SWI/SNF complex"/>
    <property type="evidence" value="ECO:0007669"/>
    <property type="project" value="UniProtKB-ARBA"/>
</dbReference>
<dbReference type="GO" id="GO:0006325">
    <property type="term" value="P:chromatin organization"/>
    <property type="evidence" value="ECO:0007669"/>
    <property type="project" value="UniProtKB-KW"/>
</dbReference>
<sequence>LDFKAGGALCHILAAAYKFKSDQGWRRFDFQNPSRMDRNVEMFMTIEKSLVQNNCLARPNIFLHPEIEPKLLGKLKDIVKRHQGTVTEDKSNASHVVCPVPANLEEEEWVRPVMKRDKQVLLHWGYYPDSYDTWIPASEIEASVEDAPTPEKPRKVHAKWILDTDTFNEWMNEEDYEVTDEKSPVARRKKISAKTLTDEVNSPDSDRRDKKGGNYKKRKRSPSPSPTPEAKKKNAKKGPSTPYNKSKRGHREEEQEDLTKDMDEPSPVPNVEEVTLPKTVNTKKDSESAPVKGGTMTDLDEQEDENMETAGKDEEENGAGSKGEQAKNPDLHEDNVTEQTHHIIIPSYAAWFDYNSVHAIERRALPEFFNGKNKSKTPEMWSWGPAARPWPGGTLPPNPRRRRGTRRAGRGGCGSACSPLTAAFLCRVHAFLEQWGLINYQVDAESRPTPMGPPPTSHFHVLADTPSGLVPLQPKTPQTSASQQMLNFPDKSKEKPADMQNFGLRTDMYTKKNIPSKSKAAASATREWTEQETLLLLEALEMYKDDWNKVSEHVGSRTQDECILHFLRLPIEDPYLEDSEASLGPLAFQPIPFSQSGNPVMSTVAFLASVVDPRVASAAAKSALEEFSKMKEEVPTALVEAHVRKVEEAAKVTGKADPAFGLESSGIAGTTSDEPERIAAEPPQEPRDGVTEDEAKEKPGEAPKKEEEKGKEPEGEKEPDKGDGDGAGSRVTDTASPGELEKEKEAKEAPDEAPKEPPEPEAERKAKVERDIGEGNLSTAAAAALAAAAVKAKHLAAVEERKIKSLVALLVETQMKKLEIKLRHFEELETIMDREREALEYQRQQLLADRQAFHMEQLKYAEMRARQQHFQHLQQQQQQPPPPPLPPGALPGATGAPLAPAAHPLGTPAVVAPAEPLGQPLPGAPPPQPPPP</sequence>
<feature type="compositionally biased region" description="Basic and acidic residues" evidence="7">
    <location>
        <begin position="674"/>
        <end position="724"/>
    </location>
</feature>
<feature type="domain" description="Chromo" evidence="11">
    <location>
        <begin position="1"/>
        <end position="193"/>
    </location>
</feature>
<accession>A0A7K6T9M4</accession>
<evidence type="ECO:0000256" key="1">
    <source>
        <dbReference type="ARBA" id="ARBA00004123"/>
    </source>
</evidence>
<dbReference type="InterPro" id="IPR032448">
    <property type="entry name" value="SWIRM-assoc"/>
</dbReference>
<dbReference type="SUPFAM" id="SSF46689">
    <property type="entry name" value="Homeodomain-like"/>
    <property type="match status" value="3"/>
</dbReference>
<comment type="subcellular location">
    <subcellularLocation>
        <location evidence="1">Nucleus</location>
    </subcellularLocation>
</comment>
<keyword evidence="5" id="KW-0539">Nucleus</keyword>
<dbReference type="GO" id="GO:0045202">
    <property type="term" value="C:synapse"/>
    <property type="evidence" value="ECO:0007669"/>
    <property type="project" value="TreeGrafter"/>
</dbReference>
<dbReference type="InterPro" id="IPR036388">
    <property type="entry name" value="WH-like_DNA-bd_sf"/>
</dbReference>
<dbReference type="Pfam" id="PF16496">
    <property type="entry name" value="SWIRM-assoc_2"/>
    <property type="match status" value="1"/>
</dbReference>
<evidence type="ECO:0000259" key="9">
    <source>
        <dbReference type="PROSITE" id="PS50934"/>
    </source>
</evidence>
<dbReference type="FunFam" id="1.10.10.60:FF:000014">
    <property type="entry name" value="SWI/SNF complex subunit SMARCC2 isoform C"/>
    <property type="match status" value="1"/>
</dbReference>
<evidence type="ECO:0000256" key="7">
    <source>
        <dbReference type="SAM" id="MobiDB-lite"/>
    </source>
</evidence>
<proteinExistence type="inferred from homology"/>
<feature type="region of interest" description="Disordered" evidence="7">
    <location>
        <begin position="175"/>
        <end position="331"/>
    </location>
</feature>
<dbReference type="PROSITE" id="PS52032">
    <property type="entry name" value="MARR_BRCT_CHROMO"/>
    <property type="match status" value="1"/>
</dbReference>
<feature type="non-terminal residue" evidence="12">
    <location>
        <position position="932"/>
    </location>
</feature>
<dbReference type="Pfam" id="PF16498">
    <property type="entry name" value="SWIRM-assoc_3"/>
    <property type="match status" value="1"/>
</dbReference>
<feature type="compositionally biased region" description="Pro residues" evidence="7">
    <location>
        <begin position="879"/>
        <end position="889"/>
    </location>
</feature>
<dbReference type="EMBL" id="VZSB01002675">
    <property type="protein sequence ID" value="NWX06978.1"/>
    <property type="molecule type" value="Genomic_DNA"/>
</dbReference>
<evidence type="ECO:0000259" key="8">
    <source>
        <dbReference type="PROSITE" id="PS50090"/>
    </source>
</evidence>
<feature type="compositionally biased region" description="Polar residues" evidence="7">
    <location>
        <begin position="194"/>
        <end position="203"/>
    </location>
</feature>
<evidence type="ECO:0000259" key="10">
    <source>
        <dbReference type="PROSITE" id="PS51293"/>
    </source>
</evidence>
<evidence type="ECO:0000256" key="2">
    <source>
        <dbReference type="ARBA" id="ARBA00022853"/>
    </source>
</evidence>
<feature type="domain" description="SWIRM" evidence="9">
    <location>
        <begin position="343"/>
        <end position="449"/>
    </location>
</feature>
<comment type="caution">
    <text evidence="12">The sequence shown here is derived from an EMBL/GenBank/DDBJ whole genome shotgun (WGS) entry which is preliminary data.</text>
</comment>
<dbReference type="GO" id="GO:0006355">
    <property type="term" value="P:regulation of DNA-templated transcription"/>
    <property type="evidence" value="ECO:0007669"/>
    <property type="project" value="UniProtKB-ARBA"/>
</dbReference>
<evidence type="ECO:0000256" key="4">
    <source>
        <dbReference type="ARBA" id="ARBA00023163"/>
    </source>
</evidence>
<dbReference type="GO" id="GO:0048858">
    <property type="term" value="P:cell projection morphogenesis"/>
    <property type="evidence" value="ECO:0007669"/>
    <property type="project" value="TreeGrafter"/>
</dbReference>
<gene>
    <name evidence="12" type="primary">Smarcc2</name>
    <name evidence="12" type="ORF">CALNIC_R11637</name>
</gene>
<dbReference type="PROSITE" id="PS50934">
    <property type="entry name" value="SWIRM"/>
    <property type="match status" value="1"/>
</dbReference>
<dbReference type="InterPro" id="IPR049898">
    <property type="entry name" value="MARR_BRCT_CHROMO"/>
</dbReference>
<dbReference type="Pfam" id="PF16495">
    <property type="entry name" value="SWIRM-assoc_1"/>
    <property type="match status" value="1"/>
</dbReference>
<feature type="region of interest" description="Disordered" evidence="7">
    <location>
        <begin position="383"/>
        <end position="413"/>
    </location>
</feature>
<dbReference type="InterPro" id="IPR032450">
    <property type="entry name" value="SMARCC_N"/>
</dbReference>
<dbReference type="GO" id="GO:0031981">
    <property type="term" value="C:nuclear lumen"/>
    <property type="evidence" value="ECO:0007669"/>
    <property type="project" value="UniProtKB-ARBA"/>
</dbReference>
<dbReference type="SUPFAM" id="SSF52113">
    <property type="entry name" value="BRCT domain"/>
    <property type="match status" value="1"/>
</dbReference>
<dbReference type="InterPro" id="IPR001005">
    <property type="entry name" value="SANT/Myb"/>
</dbReference>
<dbReference type="AlphaFoldDB" id="A0A7K6T9M4"/>
<dbReference type="PANTHER" id="PTHR15381">
    <property type="entry name" value="CHONDROITIN SULFATE PROTEOGLYCAN 5 -RELATED"/>
    <property type="match status" value="1"/>
</dbReference>
<dbReference type="InterPro" id="IPR017884">
    <property type="entry name" value="SANT_dom"/>
</dbReference>
<evidence type="ECO:0000313" key="13">
    <source>
        <dbReference type="Proteomes" id="UP000546235"/>
    </source>
</evidence>
<dbReference type="Pfam" id="PF00249">
    <property type="entry name" value="Myb_DNA-binding"/>
    <property type="match status" value="1"/>
</dbReference>
<keyword evidence="2" id="KW-0156">Chromatin regulator</keyword>
<feature type="domain" description="SANT" evidence="10">
    <location>
        <begin position="523"/>
        <end position="574"/>
    </location>
</feature>
<reference evidence="12 13" key="1">
    <citation type="submission" date="2019-09" db="EMBL/GenBank/DDBJ databases">
        <title>Bird 10,000 Genomes (B10K) Project - Family phase.</title>
        <authorList>
            <person name="Zhang G."/>
        </authorList>
    </citation>
    <scope>NUCLEOTIDE SEQUENCE [LARGE SCALE GENOMIC DNA]</scope>
    <source>
        <strain evidence="12">OUT-0007</strain>
        <tissue evidence="12">Blood</tissue>
    </source>
</reference>
<name>A0A7K6T9M4_CALNI</name>
<dbReference type="PANTHER" id="PTHR15381:SF1">
    <property type="entry name" value="CHONDROITIN SULFATE PROTEOGLYCAN 5"/>
    <property type="match status" value="1"/>
</dbReference>
<feature type="compositionally biased region" description="Basic residues" evidence="7">
    <location>
        <begin position="399"/>
        <end position="409"/>
    </location>
</feature>
<feature type="region of interest" description="Disordered" evidence="7">
    <location>
        <begin position="651"/>
        <end position="767"/>
    </location>
</feature>
<keyword evidence="4" id="KW-0804">Transcription</keyword>
<feature type="compositionally biased region" description="Acidic residues" evidence="7">
    <location>
        <begin position="298"/>
        <end position="317"/>
    </location>
</feature>
<feature type="compositionally biased region" description="Basic and acidic residues" evidence="7">
    <location>
        <begin position="250"/>
        <end position="263"/>
    </location>
</feature>
<organism evidence="12 13">
    <name type="scientific">Caloenas nicobarica</name>
    <name type="common">Nicobar pigeon</name>
    <dbReference type="NCBI Taxonomy" id="187106"/>
    <lineage>
        <taxon>Eukaryota</taxon>
        <taxon>Metazoa</taxon>
        <taxon>Chordata</taxon>
        <taxon>Craniata</taxon>
        <taxon>Vertebrata</taxon>
        <taxon>Euteleostomi</taxon>
        <taxon>Archelosauria</taxon>
        <taxon>Archosauria</taxon>
        <taxon>Dinosauria</taxon>
        <taxon>Saurischia</taxon>
        <taxon>Theropoda</taxon>
        <taxon>Coelurosauria</taxon>
        <taxon>Aves</taxon>
        <taxon>Neognathae</taxon>
        <taxon>Neoaves</taxon>
        <taxon>Columbimorphae</taxon>
        <taxon>Columbiformes</taxon>
        <taxon>Columbidae</taxon>
        <taxon>Caloenas</taxon>
    </lineage>
</organism>
<feature type="domain" description="Myb-like" evidence="8">
    <location>
        <begin position="528"/>
        <end position="570"/>
    </location>
</feature>
<keyword evidence="3" id="KW-0805">Transcription regulation</keyword>
<dbReference type="InterPro" id="IPR036420">
    <property type="entry name" value="BRCT_dom_sf"/>
</dbReference>
<dbReference type="InterPro" id="IPR000953">
    <property type="entry name" value="Chromo/chromo_shadow_dom"/>
</dbReference>
<dbReference type="InterPro" id="IPR032451">
    <property type="entry name" value="SMARCC_C"/>
</dbReference>
<evidence type="ECO:0000313" key="12">
    <source>
        <dbReference type="EMBL" id="NWX06978.1"/>
    </source>
</evidence>
<evidence type="ECO:0000259" key="11">
    <source>
        <dbReference type="PROSITE" id="PS52032"/>
    </source>
</evidence>
<feature type="non-terminal residue" evidence="12">
    <location>
        <position position="1"/>
    </location>
</feature>
<feature type="compositionally biased region" description="Pro residues" evidence="7">
    <location>
        <begin position="922"/>
        <end position="932"/>
    </location>
</feature>
<dbReference type="Gene3D" id="1.10.10.60">
    <property type="entry name" value="Homeodomain-like"/>
    <property type="match status" value="1"/>
</dbReference>
<evidence type="ECO:0000256" key="3">
    <source>
        <dbReference type="ARBA" id="ARBA00023015"/>
    </source>
</evidence>
<dbReference type="Gene3D" id="1.10.10.10">
    <property type="entry name" value="Winged helix-like DNA-binding domain superfamily/Winged helix DNA-binding domain"/>
    <property type="match status" value="2"/>
</dbReference>
<feature type="compositionally biased region" description="Basic and acidic residues" evidence="7">
    <location>
        <begin position="739"/>
        <end position="767"/>
    </location>
</feature>
<dbReference type="SMART" id="SM00717">
    <property type="entry name" value="SANT"/>
    <property type="match status" value="1"/>
</dbReference>
<dbReference type="PROSITE" id="PS51293">
    <property type="entry name" value="SANT"/>
    <property type="match status" value="1"/>
</dbReference>
<evidence type="ECO:0000256" key="6">
    <source>
        <dbReference type="ARBA" id="ARBA00049655"/>
    </source>
</evidence>
<dbReference type="PROSITE" id="PS50090">
    <property type="entry name" value="MYB_LIKE"/>
    <property type="match status" value="1"/>
</dbReference>
<protein>
    <submittedName>
        <fullName evidence="12">SMRC2 protein</fullName>
    </submittedName>
</protein>